<evidence type="ECO:0008006" key="4">
    <source>
        <dbReference type="Google" id="ProtNLM"/>
    </source>
</evidence>
<dbReference type="EMBL" id="LR900983">
    <property type="protein sequence ID" value="CAD7247481.1"/>
    <property type="molecule type" value="Genomic_DNA"/>
</dbReference>
<name>A0A7R8XBG3_9CRUS</name>
<dbReference type="OrthoDB" id="6343797at2759"/>
<dbReference type="SUPFAM" id="SSF53098">
    <property type="entry name" value="Ribonuclease H-like"/>
    <property type="match status" value="1"/>
</dbReference>
<sequence length="158" mass="18577">MSAAQMSGNFRGFERNTGRIVMPFLWVVMLVISTLTITPMLQFKIGFKSEYTQDTEFYEDAMEKLVLQWDKCLNMGGDCGEVVQDGFPRFVSAFALKDKSKEELANAMERIFREIPGYKKLHVDHGREFYNRTMDALLNKYRIERYTAEDRYLQRELI</sequence>
<dbReference type="PANTHER" id="PTHR46585">
    <property type="entry name" value="INTEGRASE CORE DOMAIN CONTAINING PROTEIN"/>
    <property type="match status" value="1"/>
</dbReference>
<keyword evidence="1" id="KW-1133">Transmembrane helix</keyword>
<feature type="transmembrane region" description="Helical" evidence="1">
    <location>
        <begin position="20"/>
        <end position="41"/>
    </location>
</feature>
<keyword evidence="3" id="KW-1185">Reference proteome</keyword>
<accession>A0A7R8XBG3</accession>
<dbReference type="InterPro" id="IPR012337">
    <property type="entry name" value="RNaseH-like_sf"/>
</dbReference>
<protein>
    <recommendedName>
        <fullName evidence="4">Integrase catalytic domain-containing protein</fullName>
    </recommendedName>
</protein>
<gene>
    <name evidence="2" type="ORF">DSTB1V02_LOCUS7312</name>
</gene>
<proteinExistence type="predicted"/>
<dbReference type="Proteomes" id="UP000677054">
    <property type="component" value="Unassembled WGS sequence"/>
</dbReference>
<evidence type="ECO:0000256" key="1">
    <source>
        <dbReference type="SAM" id="Phobius"/>
    </source>
</evidence>
<evidence type="ECO:0000313" key="3">
    <source>
        <dbReference type="Proteomes" id="UP000677054"/>
    </source>
</evidence>
<dbReference type="InterPro" id="IPR036397">
    <property type="entry name" value="RNaseH_sf"/>
</dbReference>
<dbReference type="EMBL" id="CAJPEV010001466">
    <property type="protein sequence ID" value="CAG0892820.1"/>
    <property type="molecule type" value="Genomic_DNA"/>
</dbReference>
<dbReference type="AlphaFoldDB" id="A0A7R8XBG3"/>
<evidence type="ECO:0000313" key="2">
    <source>
        <dbReference type="EMBL" id="CAD7247481.1"/>
    </source>
</evidence>
<organism evidence="2">
    <name type="scientific">Darwinula stevensoni</name>
    <dbReference type="NCBI Taxonomy" id="69355"/>
    <lineage>
        <taxon>Eukaryota</taxon>
        <taxon>Metazoa</taxon>
        <taxon>Ecdysozoa</taxon>
        <taxon>Arthropoda</taxon>
        <taxon>Crustacea</taxon>
        <taxon>Oligostraca</taxon>
        <taxon>Ostracoda</taxon>
        <taxon>Podocopa</taxon>
        <taxon>Podocopida</taxon>
        <taxon>Darwinulocopina</taxon>
        <taxon>Darwinuloidea</taxon>
        <taxon>Darwinulidae</taxon>
        <taxon>Darwinula</taxon>
    </lineage>
</organism>
<dbReference type="GO" id="GO:0003676">
    <property type="term" value="F:nucleic acid binding"/>
    <property type="evidence" value="ECO:0007669"/>
    <property type="project" value="InterPro"/>
</dbReference>
<reference evidence="2" key="1">
    <citation type="submission" date="2020-11" db="EMBL/GenBank/DDBJ databases">
        <authorList>
            <person name="Tran Van P."/>
        </authorList>
    </citation>
    <scope>NUCLEOTIDE SEQUENCE</scope>
</reference>
<dbReference type="Gene3D" id="3.30.420.10">
    <property type="entry name" value="Ribonuclease H-like superfamily/Ribonuclease H"/>
    <property type="match status" value="1"/>
</dbReference>
<keyword evidence="1" id="KW-0472">Membrane</keyword>
<dbReference type="PANTHER" id="PTHR46585:SF1">
    <property type="entry name" value="CHROMO DOMAIN-CONTAINING PROTEIN"/>
    <property type="match status" value="1"/>
</dbReference>
<keyword evidence="1" id="KW-0812">Transmembrane</keyword>